<gene>
    <name evidence="1" type="ORF">B0H16DRAFT_1900838</name>
</gene>
<proteinExistence type="predicted"/>
<dbReference type="AlphaFoldDB" id="A0AAD7H1M8"/>
<organism evidence="1 2">
    <name type="scientific">Mycena metata</name>
    <dbReference type="NCBI Taxonomy" id="1033252"/>
    <lineage>
        <taxon>Eukaryota</taxon>
        <taxon>Fungi</taxon>
        <taxon>Dikarya</taxon>
        <taxon>Basidiomycota</taxon>
        <taxon>Agaricomycotina</taxon>
        <taxon>Agaricomycetes</taxon>
        <taxon>Agaricomycetidae</taxon>
        <taxon>Agaricales</taxon>
        <taxon>Marasmiineae</taxon>
        <taxon>Mycenaceae</taxon>
        <taxon>Mycena</taxon>
    </lineage>
</organism>
<dbReference type="EMBL" id="JARKIB010000410">
    <property type="protein sequence ID" value="KAJ7710249.1"/>
    <property type="molecule type" value="Genomic_DNA"/>
</dbReference>
<evidence type="ECO:0000313" key="1">
    <source>
        <dbReference type="EMBL" id="KAJ7710249.1"/>
    </source>
</evidence>
<name>A0AAD7H1M8_9AGAR</name>
<reference evidence="1" key="1">
    <citation type="submission" date="2023-03" db="EMBL/GenBank/DDBJ databases">
        <title>Massive genome expansion in bonnet fungi (Mycena s.s.) driven by repeated elements and novel gene families across ecological guilds.</title>
        <authorList>
            <consortium name="Lawrence Berkeley National Laboratory"/>
            <person name="Harder C.B."/>
            <person name="Miyauchi S."/>
            <person name="Viragh M."/>
            <person name="Kuo A."/>
            <person name="Thoen E."/>
            <person name="Andreopoulos B."/>
            <person name="Lu D."/>
            <person name="Skrede I."/>
            <person name="Drula E."/>
            <person name="Henrissat B."/>
            <person name="Morin E."/>
            <person name="Kohler A."/>
            <person name="Barry K."/>
            <person name="LaButti K."/>
            <person name="Morin E."/>
            <person name="Salamov A."/>
            <person name="Lipzen A."/>
            <person name="Mereny Z."/>
            <person name="Hegedus B."/>
            <person name="Baldrian P."/>
            <person name="Stursova M."/>
            <person name="Weitz H."/>
            <person name="Taylor A."/>
            <person name="Grigoriev I.V."/>
            <person name="Nagy L.G."/>
            <person name="Martin F."/>
            <person name="Kauserud H."/>
        </authorList>
    </citation>
    <scope>NUCLEOTIDE SEQUENCE</scope>
    <source>
        <strain evidence="1">CBHHK182m</strain>
    </source>
</reference>
<accession>A0AAD7H1M8</accession>
<dbReference type="Proteomes" id="UP001215598">
    <property type="component" value="Unassembled WGS sequence"/>
</dbReference>
<evidence type="ECO:0000313" key="2">
    <source>
        <dbReference type="Proteomes" id="UP001215598"/>
    </source>
</evidence>
<protein>
    <submittedName>
        <fullName evidence="1">Uncharacterized protein</fullName>
    </submittedName>
</protein>
<sequence length="124" mass="13489">MEQIPAGRVAGESRGATTINAATVPVCGARSARPLQSRRLPHPPPTPAVIARIPVYRAHRRHSSVVQPRTCSHPSICRGAGGLVELDLRLSLRRRVPRGEKRTDAECGTRMDAFVSTFLLSFQA</sequence>
<keyword evidence="2" id="KW-1185">Reference proteome</keyword>
<comment type="caution">
    <text evidence="1">The sequence shown here is derived from an EMBL/GenBank/DDBJ whole genome shotgun (WGS) entry which is preliminary data.</text>
</comment>